<dbReference type="EMBL" id="CP127294">
    <property type="protein sequence ID" value="WIX82924.1"/>
    <property type="molecule type" value="Genomic_DNA"/>
</dbReference>
<sequence>MQGAFRRLSSTVVLIAGLGLTIVCANPAAAQTPPTPHSCEPYPMCVTLPLPLVPPSTPPPSLDKPDPATSPPPLPLQDDQGHQTHADGLFDIDDGYGRDLHNYDLFANTPWLLDDPMPTIWLWLGNMGFTVGKYALGFSVWFTEWSMSTNVISWVKAPAESLEQVWQTSVIGGLHLREIALLIATCYLGLLFLRGLTTRAWRETMSTIAINVLAIAVVTHPVAFLVGDGGVLSLSRDFGADVSSVVMGQKPGGTGNPAAPIGQGLIDNLLITPWEILNYGTPITGAKDVSGTCQYSVKQVLDAGPWSTQDDSTKARELDGCPGDYGKYNEVADGDRAFGAWGYAVAMVLFAILTVCLNAIQVLAPYLLLFEGLLLGLALVAAIVPAWQHQLAFRISSVAATVARLMMGMLFVAIMTVLLRSLMTADLGPQLVRFAVIDLVVFSGFLFRKRLGTSLQRVRSQVSGGLQRFARPRGAAKSLPPPIVPPGPNRIGRTIQAGASAFTESLAPAKELKDRLVTAGKIGARAGGKVLKYTAGAPVSWPAAAGRATTALTEKSKAAKLALGQRAAAAKNYGADYLGALGTATGATPMWKAVTTAAAALQARKGAAKPDLHLAPHVAARTPRRAAAPPKFTGTDLAADVKPASPLPPGMLAPPAAWSKRLRERITKNRGA</sequence>
<dbReference type="RefSeq" id="WP_285973487.1">
    <property type="nucleotide sequence ID" value="NZ_CP127294.1"/>
</dbReference>
<accession>A0A9Y2IP37</accession>
<keyword evidence="5" id="KW-1185">Reference proteome</keyword>
<feature type="region of interest" description="Disordered" evidence="1">
    <location>
        <begin position="55"/>
        <end position="83"/>
    </location>
</feature>
<feature type="transmembrane region" description="Helical" evidence="2">
    <location>
        <begin position="208"/>
        <end position="226"/>
    </location>
</feature>
<feature type="transmembrane region" description="Helical" evidence="2">
    <location>
        <begin position="431"/>
        <end position="447"/>
    </location>
</feature>
<feature type="transmembrane region" description="Helical" evidence="2">
    <location>
        <begin position="179"/>
        <end position="196"/>
    </location>
</feature>
<feature type="region of interest" description="Disordered" evidence="1">
    <location>
        <begin position="622"/>
        <end position="657"/>
    </location>
</feature>
<keyword evidence="2" id="KW-0812">Transmembrane</keyword>
<organism evidence="4 5">
    <name type="scientific">Amycolatopsis carbonis</name>
    <dbReference type="NCBI Taxonomy" id="715471"/>
    <lineage>
        <taxon>Bacteria</taxon>
        <taxon>Bacillati</taxon>
        <taxon>Actinomycetota</taxon>
        <taxon>Actinomycetes</taxon>
        <taxon>Pseudonocardiales</taxon>
        <taxon>Pseudonocardiaceae</taxon>
        <taxon>Amycolatopsis</taxon>
    </lineage>
</organism>
<evidence type="ECO:0000313" key="4">
    <source>
        <dbReference type="EMBL" id="WIX82924.1"/>
    </source>
</evidence>
<dbReference type="KEGG" id="acab:QRX50_20220"/>
<protein>
    <recommendedName>
        <fullName evidence="6">TrbL/VirB6 plasmid conjugal transfer protein</fullName>
    </recommendedName>
</protein>
<feature type="signal peptide" evidence="3">
    <location>
        <begin position="1"/>
        <end position="25"/>
    </location>
</feature>
<proteinExistence type="predicted"/>
<feature type="transmembrane region" description="Helical" evidence="2">
    <location>
        <begin position="120"/>
        <end position="142"/>
    </location>
</feature>
<gene>
    <name evidence="4" type="ORF">QRX50_20220</name>
</gene>
<feature type="transmembrane region" description="Helical" evidence="2">
    <location>
        <begin position="398"/>
        <end position="419"/>
    </location>
</feature>
<feature type="compositionally biased region" description="Pro residues" evidence="1">
    <location>
        <begin position="55"/>
        <end position="75"/>
    </location>
</feature>
<keyword evidence="2" id="KW-1133">Transmembrane helix</keyword>
<evidence type="ECO:0000256" key="1">
    <source>
        <dbReference type="SAM" id="MobiDB-lite"/>
    </source>
</evidence>
<feature type="transmembrane region" description="Helical" evidence="2">
    <location>
        <begin position="366"/>
        <end position="386"/>
    </location>
</feature>
<dbReference type="AlphaFoldDB" id="A0A9Y2IP37"/>
<keyword evidence="2" id="KW-0472">Membrane</keyword>
<keyword evidence="3" id="KW-0732">Signal</keyword>
<feature type="transmembrane region" description="Helical" evidence="2">
    <location>
        <begin position="340"/>
        <end position="360"/>
    </location>
</feature>
<evidence type="ECO:0000313" key="5">
    <source>
        <dbReference type="Proteomes" id="UP001236014"/>
    </source>
</evidence>
<feature type="chain" id="PRO_5040732511" description="TrbL/VirB6 plasmid conjugal transfer protein" evidence="3">
    <location>
        <begin position="26"/>
        <end position="672"/>
    </location>
</feature>
<evidence type="ECO:0000256" key="2">
    <source>
        <dbReference type="SAM" id="Phobius"/>
    </source>
</evidence>
<name>A0A9Y2IP37_9PSEU</name>
<evidence type="ECO:0000256" key="3">
    <source>
        <dbReference type="SAM" id="SignalP"/>
    </source>
</evidence>
<evidence type="ECO:0008006" key="6">
    <source>
        <dbReference type="Google" id="ProtNLM"/>
    </source>
</evidence>
<dbReference type="Proteomes" id="UP001236014">
    <property type="component" value="Chromosome"/>
</dbReference>
<reference evidence="4 5" key="1">
    <citation type="submission" date="2023-06" db="EMBL/GenBank/DDBJ databases">
        <authorList>
            <person name="Oyuntsetseg B."/>
            <person name="Kim S.B."/>
        </authorList>
    </citation>
    <scope>NUCLEOTIDE SEQUENCE [LARGE SCALE GENOMIC DNA]</scope>
    <source>
        <strain evidence="4 5">2-15</strain>
    </source>
</reference>